<evidence type="ECO:0000313" key="6">
    <source>
        <dbReference type="Proteomes" id="UP000599383"/>
    </source>
</evidence>
<dbReference type="SMART" id="SM00065">
    <property type="entry name" value="GAF"/>
    <property type="match status" value="1"/>
</dbReference>
<dbReference type="PROSITE" id="PS50043">
    <property type="entry name" value="HTH_LUXR_2"/>
    <property type="match status" value="1"/>
</dbReference>
<dbReference type="InterPro" id="IPR029016">
    <property type="entry name" value="GAF-like_dom_sf"/>
</dbReference>
<dbReference type="PROSITE" id="PS00622">
    <property type="entry name" value="HTH_LUXR_1"/>
    <property type="match status" value="1"/>
</dbReference>
<dbReference type="RefSeq" id="WP_171362980.1">
    <property type="nucleotide sequence ID" value="NZ_WVQY01000001.1"/>
</dbReference>
<dbReference type="InterPro" id="IPR036388">
    <property type="entry name" value="WH-like_DNA-bd_sf"/>
</dbReference>
<proteinExistence type="predicted"/>
<name>A0ABX1W911_9RHOB</name>
<dbReference type="Pfam" id="PF01590">
    <property type="entry name" value="GAF"/>
    <property type="match status" value="1"/>
</dbReference>
<organism evidence="5 6">
    <name type="scientific">Ruegeria atlantica</name>
    <dbReference type="NCBI Taxonomy" id="81569"/>
    <lineage>
        <taxon>Bacteria</taxon>
        <taxon>Pseudomonadati</taxon>
        <taxon>Pseudomonadota</taxon>
        <taxon>Alphaproteobacteria</taxon>
        <taxon>Rhodobacterales</taxon>
        <taxon>Roseobacteraceae</taxon>
        <taxon>Ruegeria</taxon>
    </lineage>
</organism>
<evidence type="ECO:0000256" key="1">
    <source>
        <dbReference type="ARBA" id="ARBA00023015"/>
    </source>
</evidence>
<gene>
    <name evidence="5" type="ORF">GS617_05795</name>
</gene>
<evidence type="ECO:0000256" key="2">
    <source>
        <dbReference type="ARBA" id="ARBA00023163"/>
    </source>
</evidence>
<accession>A0ABX1W911</accession>
<keyword evidence="1" id="KW-0805">Transcription regulation</keyword>
<dbReference type="SUPFAM" id="SSF55781">
    <property type="entry name" value="GAF domain-like"/>
    <property type="match status" value="1"/>
</dbReference>
<feature type="coiled-coil region" evidence="3">
    <location>
        <begin position="161"/>
        <end position="188"/>
    </location>
</feature>
<dbReference type="Pfam" id="PF00196">
    <property type="entry name" value="GerE"/>
    <property type="match status" value="1"/>
</dbReference>
<dbReference type="Proteomes" id="UP000599383">
    <property type="component" value="Unassembled WGS sequence"/>
</dbReference>
<dbReference type="SMART" id="SM00421">
    <property type="entry name" value="HTH_LUXR"/>
    <property type="match status" value="1"/>
</dbReference>
<evidence type="ECO:0000259" key="4">
    <source>
        <dbReference type="PROSITE" id="PS50043"/>
    </source>
</evidence>
<evidence type="ECO:0000256" key="3">
    <source>
        <dbReference type="SAM" id="Coils"/>
    </source>
</evidence>
<dbReference type="EMBL" id="WVQY01000001">
    <property type="protein sequence ID" value="NOD29774.1"/>
    <property type="molecule type" value="Genomic_DNA"/>
</dbReference>
<dbReference type="Gene3D" id="3.30.450.40">
    <property type="match status" value="1"/>
</dbReference>
<keyword evidence="2" id="KW-0804">Transcription</keyword>
<dbReference type="InterPro" id="IPR000792">
    <property type="entry name" value="Tscrpt_reg_LuxR_C"/>
</dbReference>
<dbReference type="InterPro" id="IPR003018">
    <property type="entry name" value="GAF"/>
</dbReference>
<dbReference type="Gene3D" id="1.10.10.10">
    <property type="entry name" value="Winged helix-like DNA-binding domain superfamily/Winged helix DNA-binding domain"/>
    <property type="match status" value="1"/>
</dbReference>
<dbReference type="SUPFAM" id="SSF58113">
    <property type="entry name" value="Apolipoprotein A-I"/>
    <property type="match status" value="1"/>
</dbReference>
<evidence type="ECO:0000313" key="5">
    <source>
        <dbReference type="EMBL" id="NOD29774.1"/>
    </source>
</evidence>
<feature type="domain" description="HTH luxR-type" evidence="4">
    <location>
        <begin position="254"/>
        <end position="319"/>
    </location>
</feature>
<keyword evidence="3" id="KW-0175">Coiled coil</keyword>
<comment type="caution">
    <text evidence="5">The sequence shown here is derived from an EMBL/GenBank/DDBJ whole genome shotgun (WGS) entry which is preliminary data.</text>
</comment>
<keyword evidence="6" id="KW-1185">Reference proteome</keyword>
<sequence>MPADHPEIPQETLANWQQLVDLVAELADVPASLIMKTDAPDHAVLITSDHPENPYPVGLSFQLNPKLYCQGVLQRDGELVVEDAACDPDWADNDDLEHGMTFYIGLPLKWPDGSVFGTICVLDRKQNRRALLFREGLAQFARMVESDLALLQEVYLRRALEEKLNETLAQLETRVADRTRELQETNTALRVLLSSLDDERKNRDHEIVEQVRGRVLPYLEKARTQLSGDEAKYVYLELAEKNLNEITSSLSDKLTDAFAAMTPTEIEIAQMVMFGKTTKDIAKALSRETSTIDFHRNNIRRKLGLEGRSQNLRSHLLSIS</sequence>
<dbReference type="InterPro" id="IPR016032">
    <property type="entry name" value="Sig_transdc_resp-reg_C-effctor"/>
</dbReference>
<protein>
    <submittedName>
        <fullName evidence="5">GAF domain-containing protein</fullName>
    </submittedName>
</protein>
<dbReference type="CDD" id="cd06170">
    <property type="entry name" value="LuxR_C_like"/>
    <property type="match status" value="1"/>
</dbReference>
<reference evidence="5 6" key="1">
    <citation type="submission" date="2019-12" db="EMBL/GenBank/DDBJ databases">
        <title>Ruegeria JWLKs population differentiation of coral mucus and skeleton niches.</title>
        <authorList>
            <person name="Luo D."/>
        </authorList>
    </citation>
    <scope>NUCLEOTIDE SEQUENCE [LARGE SCALE GENOMIC DNA]</scope>
    <source>
        <strain evidence="5 6">HKCCD6238</strain>
    </source>
</reference>
<dbReference type="SUPFAM" id="SSF46894">
    <property type="entry name" value="C-terminal effector domain of the bipartite response regulators"/>
    <property type="match status" value="1"/>
</dbReference>
<dbReference type="PRINTS" id="PR00038">
    <property type="entry name" value="HTHLUXR"/>
</dbReference>